<sequence length="377" mass="42095">MMESLQRRKSSAVRLLPRRRDYGSAGVLRSNERHSCRRPQKLLKKRKRPKPITKNRLNAEDAVDSSKARFKTSLSSVSSSKHTVQKPWNCVQMSRLSKTLGTGALRSTQATSIDQFHGTYVTKRRWRCLGRRKTLCLPQFLLGFPWCSDSHEEVTIHWYRPRTTAQPEPGEALETFRQEGGGSTREARTAAPGRTGDRESTAAAAYTKGLLDQTRSREVSEEETREDELQAKGSGDSASARTRWMEARPWSGQPRMINYIEGGTQSSRFCGQHTRLSRLLRSTRPRSFLPTAAVHAEGLWGQHAAGAVSLGVRTTTSAAAAPVAMLTCQQLNEGKRCRSLHAPNLTWRSPGNPESRMHICLPHTNVRGCFRSANTAG</sequence>
<dbReference type="AlphaFoldDB" id="A0A9J6EK09"/>
<feature type="region of interest" description="Disordered" evidence="1">
    <location>
        <begin position="24"/>
        <end position="63"/>
    </location>
</feature>
<evidence type="ECO:0000313" key="2">
    <source>
        <dbReference type="EMBL" id="KAH8034444.1"/>
    </source>
</evidence>
<feature type="compositionally biased region" description="Basic residues" evidence="1">
    <location>
        <begin position="35"/>
        <end position="53"/>
    </location>
</feature>
<reference evidence="2" key="2">
    <citation type="submission" date="2021-09" db="EMBL/GenBank/DDBJ databases">
        <authorList>
            <person name="Jia N."/>
            <person name="Wang J."/>
            <person name="Shi W."/>
            <person name="Du L."/>
            <person name="Sun Y."/>
            <person name="Zhan W."/>
            <person name="Jiang J."/>
            <person name="Wang Q."/>
            <person name="Zhang B."/>
            <person name="Ji P."/>
            <person name="Sakyi L.B."/>
            <person name="Cui X."/>
            <person name="Yuan T."/>
            <person name="Jiang B."/>
            <person name="Yang W."/>
            <person name="Lam T.T.-Y."/>
            <person name="Chang Q."/>
            <person name="Ding S."/>
            <person name="Wang X."/>
            <person name="Zhu J."/>
            <person name="Ruan X."/>
            <person name="Zhao L."/>
            <person name="Wei J."/>
            <person name="Que T."/>
            <person name="Du C."/>
            <person name="Cheng J."/>
            <person name="Dai P."/>
            <person name="Han X."/>
            <person name="Huang E."/>
            <person name="Gao Y."/>
            <person name="Liu J."/>
            <person name="Shao H."/>
            <person name="Ye R."/>
            <person name="Li L."/>
            <person name="Wei W."/>
            <person name="Wang X."/>
            <person name="Wang C."/>
            <person name="Huo Q."/>
            <person name="Li W."/>
            <person name="Guo W."/>
            <person name="Chen H."/>
            <person name="Chen S."/>
            <person name="Zhou L."/>
            <person name="Zhou L."/>
            <person name="Ni X."/>
            <person name="Tian J."/>
            <person name="Zhou Y."/>
            <person name="Sheng Y."/>
            <person name="Liu T."/>
            <person name="Pan Y."/>
            <person name="Xia L."/>
            <person name="Li J."/>
            <person name="Zhao F."/>
            <person name="Cao W."/>
        </authorList>
    </citation>
    <scope>NUCLEOTIDE SEQUENCE</scope>
    <source>
        <strain evidence="2">Rmic-2018</strain>
        <tissue evidence="2">Larvae</tissue>
    </source>
</reference>
<evidence type="ECO:0000256" key="1">
    <source>
        <dbReference type="SAM" id="MobiDB-lite"/>
    </source>
</evidence>
<proteinExistence type="predicted"/>
<dbReference type="Proteomes" id="UP000821866">
    <property type="component" value="Chromosome 2"/>
</dbReference>
<keyword evidence="3" id="KW-1185">Reference proteome</keyword>
<reference evidence="2" key="1">
    <citation type="journal article" date="2020" name="Cell">
        <title>Large-Scale Comparative Analyses of Tick Genomes Elucidate Their Genetic Diversity and Vector Capacities.</title>
        <authorList>
            <consortium name="Tick Genome and Microbiome Consortium (TIGMIC)"/>
            <person name="Jia N."/>
            <person name="Wang J."/>
            <person name="Shi W."/>
            <person name="Du L."/>
            <person name="Sun Y."/>
            <person name="Zhan W."/>
            <person name="Jiang J.F."/>
            <person name="Wang Q."/>
            <person name="Zhang B."/>
            <person name="Ji P."/>
            <person name="Bell-Sakyi L."/>
            <person name="Cui X.M."/>
            <person name="Yuan T.T."/>
            <person name="Jiang B.G."/>
            <person name="Yang W.F."/>
            <person name="Lam T.T."/>
            <person name="Chang Q.C."/>
            <person name="Ding S.J."/>
            <person name="Wang X.J."/>
            <person name="Zhu J.G."/>
            <person name="Ruan X.D."/>
            <person name="Zhao L."/>
            <person name="Wei J.T."/>
            <person name="Ye R.Z."/>
            <person name="Que T.C."/>
            <person name="Du C.H."/>
            <person name="Zhou Y.H."/>
            <person name="Cheng J.X."/>
            <person name="Dai P.F."/>
            <person name="Guo W.B."/>
            <person name="Han X.H."/>
            <person name="Huang E.J."/>
            <person name="Li L.F."/>
            <person name="Wei W."/>
            <person name="Gao Y.C."/>
            <person name="Liu J.Z."/>
            <person name="Shao H.Z."/>
            <person name="Wang X."/>
            <person name="Wang C.C."/>
            <person name="Yang T.C."/>
            <person name="Huo Q.B."/>
            <person name="Li W."/>
            <person name="Chen H.Y."/>
            <person name="Chen S.E."/>
            <person name="Zhou L.G."/>
            <person name="Ni X.B."/>
            <person name="Tian J.H."/>
            <person name="Sheng Y."/>
            <person name="Liu T."/>
            <person name="Pan Y.S."/>
            <person name="Xia L.Y."/>
            <person name="Li J."/>
            <person name="Zhao F."/>
            <person name="Cao W.C."/>
        </authorList>
    </citation>
    <scope>NUCLEOTIDE SEQUENCE</scope>
    <source>
        <strain evidence="2">Rmic-2018</strain>
    </source>
</reference>
<dbReference type="EMBL" id="JABSTU010000004">
    <property type="protein sequence ID" value="KAH8034444.1"/>
    <property type="molecule type" value="Genomic_DNA"/>
</dbReference>
<organism evidence="2 3">
    <name type="scientific">Rhipicephalus microplus</name>
    <name type="common">Cattle tick</name>
    <name type="synonym">Boophilus microplus</name>
    <dbReference type="NCBI Taxonomy" id="6941"/>
    <lineage>
        <taxon>Eukaryota</taxon>
        <taxon>Metazoa</taxon>
        <taxon>Ecdysozoa</taxon>
        <taxon>Arthropoda</taxon>
        <taxon>Chelicerata</taxon>
        <taxon>Arachnida</taxon>
        <taxon>Acari</taxon>
        <taxon>Parasitiformes</taxon>
        <taxon>Ixodida</taxon>
        <taxon>Ixodoidea</taxon>
        <taxon>Ixodidae</taxon>
        <taxon>Rhipicephalinae</taxon>
        <taxon>Rhipicephalus</taxon>
        <taxon>Boophilus</taxon>
    </lineage>
</organism>
<comment type="caution">
    <text evidence="2">The sequence shown here is derived from an EMBL/GenBank/DDBJ whole genome shotgun (WGS) entry which is preliminary data.</text>
</comment>
<protein>
    <submittedName>
        <fullName evidence="2">Uncharacterized protein</fullName>
    </submittedName>
</protein>
<accession>A0A9J6EK09</accession>
<evidence type="ECO:0000313" key="3">
    <source>
        <dbReference type="Proteomes" id="UP000821866"/>
    </source>
</evidence>
<name>A0A9J6EK09_RHIMP</name>
<gene>
    <name evidence="2" type="ORF">HPB51_024267</name>
</gene>
<feature type="region of interest" description="Disordered" evidence="1">
    <location>
        <begin position="175"/>
        <end position="241"/>
    </location>
</feature>